<feature type="domain" description="FAM234A/B beta-propeller" evidence="8">
    <location>
        <begin position="82"/>
        <end position="557"/>
    </location>
</feature>
<dbReference type="Proteomes" id="UP001652642">
    <property type="component" value="Chromosome 13"/>
</dbReference>
<reference evidence="10 11" key="1">
    <citation type="submission" date="2025-05" db="UniProtKB">
        <authorList>
            <consortium name="RefSeq"/>
        </authorList>
    </citation>
    <scope>IDENTIFICATION</scope>
</reference>
<dbReference type="Pfam" id="PF23727">
    <property type="entry name" value="Beta-prop_FAM234A_B"/>
    <property type="match status" value="1"/>
</dbReference>
<keyword evidence="9" id="KW-1185">Reference proteome</keyword>
<protein>
    <submittedName>
        <fullName evidence="10 11">Protein FAM234A</fullName>
    </submittedName>
</protein>
<evidence type="ECO:0000256" key="7">
    <source>
        <dbReference type="SAM" id="Phobius"/>
    </source>
</evidence>
<dbReference type="InterPro" id="IPR055409">
    <property type="entry name" value="Beta-prop_FAM234A_B"/>
</dbReference>
<evidence type="ECO:0000313" key="9">
    <source>
        <dbReference type="Proteomes" id="UP001652642"/>
    </source>
</evidence>
<dbReference type="RefSeq" id="XP_072838549.1">
    <property type="nucleotide sequence ID" value="XM_072982448.1"/>
</dbReference>
<feature type="compositionally biased region" description="Low complexity" evidence="6">
    <location>
        <begin position="20"/>
        <end position="32"/>
    </location>
</feature>
<feature type="transmembrane region" description="Helical" evidence="7">
    <location>
        <begin position="49"/>
        <end position="70"/>
    </location>
</feature>
<evidence type="ECO:0000256" key="4">
    <source>
        <dbReference type="ARBA" id="ARBA00023136"/>
    </source>
</evidence>
<feature type="compositionally biased region" description="Basic and acidic residues" evidence="6">
    <location>
        <begin position="1"/>
        <end position="19"/>
    </location>
</feature>
<dbReference type="InterPro" id="IPR045232">
    <property type="entry name" value="FAM234"/>
</dbReference>
<evidence type="ECO:0000256" key="5">
    <source>
        <dbReference type="ARBA" id="ARBA00025791"/>
    </source>
</evidence>
<dbReference type="InterPro" id="IPR011047">
    <property type="entry name" value="Quinoprotein_ADH-like_sf"/>
</dbReference>
<dbReference type="GeneID" id="110089126"/>
<sequence length="560" mass="61538">MESKDPETEIHPLKNEEGKAAAAAEGKGTAAPGAGGLPRKAGRLSRWRTAAFFLSLFLCLLVVFAFSFIIPCPVRPVSQKTWSRSYDNAATYPFLALADVDGDGVQDVLFAFQAAAGHLDHHRRSFNGSCPEAGLASPCAFVAAHSGTNGSTLWERPVGEDLLLMDCTLELTNTPACLLIGKPDFLAALDRRTGQALWQQVVDFGTNSTILSPLLKIPDINKDGVSDLLFFTSTGGKVTFLFCSGSDGRPIGASKVLHLPGCRGHLLHLTKSGALYVLFYSVTTVYAYSVEELFHMVLEDHHSTALKEDPHWELTIDRTTHQLSFLSTGEILSLAEVAKKAGASLLVARSGMLELVDGQRLGSMWVTDIPHIWREPVLGSFYPDEVDVLIESQVSPMRKKVLMVEGASGDIEWEVELLSQEDNPRAATLATADHRSAFLFWGLYPENTNGTGSSEEPRPWQPQKLYLFHPSLPNVLLEMSNSSEAIVAFEGVLFEHSRHACYVLLTGPQAGSPPGNVGLLKRKLKEDVASSRVIWLSRLAQDSDQNIRDRFYRMRYRSLR</sequence>
<accession>A0ABM5EZG9</accession>
<evidence type="ECO:0000256" key="3">
    <source>
        <dbReference type="ARBA" id="ARBA00022989"/>
    </source>
</evidence>
<comment type="subcellular location">
    <subcellularLocation>
        <location evidence="1">Membrane</location>
        <topology evidence="1">Single-pass membrane protein</topology>
    </subcellularLocation>
</comment>
<gene>
    <name evidence="10 11" type="primary">FAM234A</name>
</gene>
<dbReference type="PANTHER" id="PTHR21419:SF7">
    <property type="entry name" value="PROTEIN FAM234A"/>
    <property type="match status" value="1"/>
</dbReference>
<dbReference type="RefSeq" id="XP_072838548.1">
    <property type="nucleotide sequence ID" value="XM_072982447.1"/>
</dbReference>
<organism evidence="9 10">
    <name type="scientific">Pogona vitticeps</name>
    <name type="common">central bearded dragon</name>
    <dbReference type="NCBI Taxonomy" id="103695"/>
    <lineage>
        <taxon>Eukaryota</taxon>
        <taxon>Metazoa</taxon>
        <taxon>Chordata</taxon>
        <taxon>Craniata</taxon>
        <taxon>Vertebrata</taxon>
        <taxon>Euteleostomi</taxon>
        <taxon>Lepidosauria</taxon>
        <taxon>Squamata</taxon>
        <taxon>Bifurcata</taxon>
        <taxon>Unidentata</taxon>
        <taxon>Episquamata</taxon>
        <taxon>Toxicofera</taxon>
        <taxon>Iguania</taxon>
        <taxon>Acrodonta</taxon>
        <taxon>Agamidae</taxon>
        <taxon>Amphibolurinae</taxon>
        <taxon>Pogona</taxon>
    </lineage>
</organism>
<comment type="similarity">
    <text evidence="5">Belongs to the FAM234 family.</text>
</comment>
<keyword evidence="3 7" id="KW-1133">Transmembrane helix</keyword>
<dbReference type="SUPFAM" id="SSF50998">
    <property type="entry name" value="Quinoprotein alcohol dehydrogenase-like"/>
    <property type="match status" value="1"/>
</dbReference>
<evidence type="ECO:0000259" key="8">
    <source>
        <dbReference type="Pfam" id="PF23727"/>
    </source>
</evidence>
<name>A0ABM5EZG9_9SAUR</name>
<dbReference type="PANTHER" id="PTHR21419">
    <property type="match status" value="1"/>
</dbReference>
<keyword evidence="4 7" id="KW-0472">Membrane</keyword>
<evidence type="ECO:0000256" key="6">
    <source>
        <dbReference type="SAM" id="MobiDB-lite"/>
    </source>
</evidence>
<evidence type="ECO:0000256" key="2">
    <source>
        <dbReference type="ARBA" id="ARBA00022692"/>
    </source>
</evidence>
<feature type="region of interest" description="Disordered" evidence="6">
    <location>
        <begin position="1"/>
        <end position="39"/>
    </location>
</feature>
<evidence type="ECO:0000313" key="10">
    <source>
        <dbReference type="RefSeq" id="XP_072838548.1"/>
    </source>
</evidence>
<keyword evidence="2 7" id="KW-0812">Transmembrane</keyword>
<proteinExistence type="inferred from homology"/>
<evidence type="ECO:0000313" key="11">
    <source>
        <dbReference type="RefSeq" id="XP_072838549.1"/>
    </source>
</evidence>
<evidence type="ECO:0000256" key="1">
    <source>
        <dbReference type="ARBA" id="ARBA00004167"/>
    </source>
</evidence>